<gene>
    <name evidence="1" type="ORF">H4S07_005768</name>
</gene>
<name>A0ACC1KZP9_9FUNG</name>
<sequence>GDNEVELLELDVLKPLNQAFKLAVVDGEEARESVIDETKSELLEWSSVNVVVVEAEFLLVDEADKISDVVVVDPVEATAVVVVVMVVAVVKPELVLSVVVLDMDNGLVSNRIGEVDDLSDSGDPVCVTDVVDWVDNEDVEMREVPGAELAALDVEMVASSESQIPPPSCRGAVDVDDDADVVVVVESLDTAMVDVVEDVCTGRRPSSLRVEDSAAERGLGLSKSVWIDISIVRVWLVLNNLADEVCVLLVEERNDEREISALGLGAVDVLNVGSSASGVLDDVVEWDFVNFLEV</sequence>
<accession>A0ACC1KZP9</accession>
<evidence type="ECO:0000313" key="2">
    <source>
        <dbReference type="Proteomes" id="UP001140096"/>
    </source>
</evidence>
<dbReference type="Proteomes" id="UP001140096">
    <property type="component" value="Unassembled WGS sequence"/>
</dbReference>
<keyword evidence="2" id="KW-1185">Reference proteome</keyword>
<proteinExistence type="predicted"/>
<protein>
    <submittedName>
        <fullName evidence="1">Uncharacterized protein</fullName>
    </submittedName>
</protein>
<dbReference type="EMBL" id="JANBUP010003032">
    <property type="protein sequence ID" value="KAJ2798124.1"/>
    <property type="molecule type" value="Genomic_DNA"/>
</dbReference>
<comment type="caution">
    <text evidence="1">The sequence shown here is derived from an EMBL/GenBank/DDBJ whole genome shotgun (WGS) entry which is preliminary data.</text>
</comment>
<feature type="non-terminal residue" evidence="1">
    <location>
        <position position="1"/>
    </location>
</feature>
<organism evidence="1 2">
    <name type="scientific">Coemansia furcata</name>
    <dbReference type="NCBI Taxonomy" id="417177"/>
    <lineage>
        <taxon>Eukaryota</taxon>
        <taxon>Fungi</taxon>
        <taxon>Fungi incertae sedis</taxon>
        <taxon>Zoopagomycota</taxon>
        <taxon>Kickxellomycotina</taxon>
        <taxon>Kickxellomycetes</taxon>
        <taxon>Kickxellales</taxon>
        <taxon>Kickxellaceae</taxon>
        <taxon>Coemansia</taxon>
    </lineage>
</organism>
<reference evidence="1" key="1">
    <citation type="submission" date="2022-07" db="EMBL/GenBank/DDBJ databases">
        <title>Phylogenomic reconstructions and comparative analyses of Kickxellomycotina fungi.</title>
        <authorList>
            <person name="Reynolds N.K."/>
            <person name="Stajich J.E."/>
            <person name="Barry K."/>
            <person name="Grigoriev I.V."/>
            <person name="Crous P."/>
            <person name="Smith M.E."/>
        </authorList>
    </citation>
    <scope>NUCLEOTIDE SEQUENCE</scope>
    <source>
        <strain evidence="1">CBS 102833</strain>
    </source>
</reference>
<evidence type="ECO:0000313" key="1">
    <source>
        <dbReference type="EMBL" id="KAJ2798124.1"/>
    </source>
</evidence>